<name>A0ACC6V201_9CREN</name>
<accession>A0ACC6V201</accession>
<comment type="caution">
    <text evidence="1">The sequence shown here is derived from an EMBL/GenBank/DDBJ whole genome shotgun (WGS) entry which is preliminary data.</text>
</comment>
<dbReference type="EMBL" id="JZWT02000019">
    <property type="protein sequence ID" value="MFB6491030.1"/>
    <property type="molecule type" value="Genomic_DNA"/>
</dbReference>
<protein>
    <submittedName>
        <fullName evidence="1">Winged helix-turn-helix transcriptional regulator</fullName>
    </submittedName>
</protein>
<organism evidence="1 2">
    <name type="scientific">Thermoproteus sp. AZ2</name>
    <dbReference type="NCBI Taxonomy" id="1609232"/>
    <lineage>
        <taxon>Archaea</taxon>
        <taxon>Thermoproteota</taxon>
        <taxon>Thermoprotei</taxon>
        <taxon>Thermoproteales</taxon>
        <taxon>Thermoproteaceae</taxon>
        <taxon>Thermoproteus</taxon>
    </lineage>
</organism>
<evidence type="ECO:0000313" key="1">
    <source>
        <dbReference type="EMBL" id="MFB6491030.1"/>
    </source>
</evidence>
<reference evidence="1" key="1">
    <citation type="submission" date="2024-07" db="EMBL/GenBank/DDBJ databases">
        <title>Metagenome and Metagenome-Assembled Genomes of Archaea from a hot spring from the geothermal field of Los Azufres, Mexico.</title>
        <authorList>
            <person name="Marin-Paredes R."/>
            <person name="Martinez-Romero E."/>
            <person name="Servin-Garciduenas L.E."/>
        </authorList>
    </citation>
    <scope>NUCLEOTIDE SEQUENCE</scope>
</reference>
<dbReference type="Proteomes" id="UP000033636">
    <property type="component" value="Unassembled WGS sequence"/>
</dbReference>
<gene>
    <name evidence="1" type="ORF">TU35_007295</name>
</gene>
<evidence type="ECO:0000313" key="2">
    <source>
        <dbReference type="Proteomes" id="UP000033636"/>
    </source>
</evidence>
<sequence length="123" mass="14273">MLDEVKRKILDYVERQGPVSLYKLAKDLGLTYGAAQWHVFWLEREGLLATFKVGNRRYVAAKPGDVYKILRVSDILSDFELTLRAFGVRPDMSLEDALKVLERKAPHIAELLRIIIEERRRGF</sequence>
<proteinExistence type="predicted"/>